<comment type="caution">
    <text evidence="1">The sequence shown here is derived from an EMBL/GenBank/DDBJ whole genome shotgun (WGS) entry which is preliminary data.</text>
</comment>
<dbReference type="AlphaFoldDB" id="A0A0F9CU89"/>
<accession>A0A0F9CU89</accession>
<proteinExistence type="predicted"/>
<evidence type="ECO:0000313" key="1">
    <source>
        <dbReference type="EMBL" id="KKL03483.1"/>
    </source>
</evidence>
<organism evidence="1">
    <name type="scientific">marine sediment metagenome</name>
    <dbReference type="NCBI Taxonomy" id="412755"/>
    <lineage>
        <taxon>unclassified sequences</taxon>
        <taxon>metagenomes</taxon>
        <taxon>ecological metagenomes</taxon>
    </lineage>
</organism>
<gene>
    <name evidence="1" type="ORF">LCGC14_2625670</name>
</gene>
<dbReference type="EMBL" id="LAZR01044909">
    <property type="protein sequence ID" value="KKL03483.1"/>
    <property type="molecule type" value="Genomic_DNA"/>
</dbReference>
<name>A0A0F9CU89_9ZZZZ</name>
<evidence type="ECO:0008006" key="2">
    <source>
        <dbReference type="Google" id="ProtNLM"/>
    </source>
</evidence>
<sequence length="250" mass="28506">MREKILLVGDSNVSKTFSLVKLAIQYPESNVVILDPDDGTAKVLAEWGMTNDDLPNLSIIPVTKDWAAMMVAYRLAKSALGEGDWLCMDMLGRFWDLAQGYYSAEVFGHSHAEHLLMLKKQAKSVAFSGFDGLQDWPLIKNIHNADLMDDAVLYSEFNVMCTTSVRDWLPVEKVPKTGQLGIYASEFGIKPEGEKHNIYRFDTQIVMFRKKDGAYWFRIARDRGRPFDVKKEFDITGKSFWEVYVEQQGV</sequence>
<reference evidence="1" key="1">
    <citation type="journal article" date="2015" name="Nature">
        <title>Complex archaea that bridge the gap between prokaryotes and eukaryotes.</title>
        <authorList>
            <person name="Spang A."/>
            <person name="Saw J.H."/>
            <person name="Jorgensen S.L."/>
            <person name="Zaremba-Niedzwiedzka K."/>
            <person name="Martijn J."/>
            <person name="Lind A.E."/>
            <person name="van Eijk R."/>
            <person name="Schleper C."/>
            <person name="Guy L."/>
            <person name="Ettema T.J."/>
        </authorList>
    </citation>
    <scope>NUCLEOTIDE SEQUENCE</scope>
</reference>
<protein>
    <recommendedName>
        <fullName evidence="2">AAA domain-containing protein</fullName>
    </recommendedName>
</protein>